<organism evidence="2 3">
    <name type="scientific">Enterobacter huaxiensis</name>
    <dbReference type="NCBI Taxonomy" id="2494702"/>
    <lineage>
        <taxon>Bacteria</taxon>
        <taxon>Pseudomonadati</taxon>
        <taxon>Pseudomonadota</taxon>
        <taxon>Gammaproteobacteria</taxon>
        <taxon>Enterobacterales</taxon>
        <taxon>Enterobacteriaceae</taxon>
        <taxon>Enterobacter</taxon>
    </lineage>
</organism>
<dbReference type="AlphaFoldDB" id="A0A3R9QN85"/>
<accession>A0A3R9QN85</accession>
<protein>
    <submittedName>
        <fullName evidence="2">Uncharacterized protein</fullName>
    </submittedName>
</protein>
<keyword evidence="1" id="KW-0472">Membrane</keyword>
<evidence type="ECO:0000313" key="3">
    <source>
        <dbReference type="Proteomes" id="UP000276389"/>
    </source>
</evidence>
<dbReference type="EMBL" id="RWHU01000005">
    <property type="protein sequence ID" value="RSK66490.1"/>
    <property type="molecule type" value="Genomic_DNA"/>
</dbReference>
<name>A0A3R9QN85_9ENTR</name>
<sequence>MKKPSIKITFRFYGTAVYFLYNVILVTRIVIICFIFFGKDRREPHQQKGELKGKFPGRDHSKPLTRQIIKRAIIQFMPKNELIRVNISF</sequence>
<proteinExistence type="predicted"/>
<keyword evidence="1" id="KW-0812">Transmembrane</keyword>
<evidence type="ECO:0000256" key="1">
    <source>
        <dbReference type="SAM" id="Phobius"/>
    </source>
</evidence>
<gene>
    <name evidence="2" type="ORF">EJE24_14880</name>
</gene>
<comment type="caution">
    <text evidence="2">The sequence shown here is derived from an EMBL/GenBank/DDBJ whole genome shotgun (WGS) entry which is preliminary data.</text>
</comment>
<keyword evidence="1" id="KW-1133">Transmembrane helix</keyword>
<dbReference type="Proteomes" id="UP000276389">
    <property type="component" value="Unassembled WGS sequence"/>
</dbReference>
<feature type="transmembrane region" description="Helical" evidence="1">
    <location>
        <begin position="12"/>
        <end position="37"/>
    </location>
</feature>
<reference evidence="2 3" key="1">
    <citation type="submission" date="2018-12" db="EMBL/GenBank/DDBJ databases">
        <title>The Genome Submission of two Enterobacter spp. strains.</title>
        <authorList>
            <person name="Wu W."/>
            <person name="Wei L."/>
            <person name="Feng Y."/>
            <person name="Zong Z."/>
        </authorList>
    </citation>
    <scope>NUCLEOTIDE SEQUENCE [LARGE SCALE GENOMIC DNA]</scope>
    <source>
        <strain evidence="2 3">WCHEHu045002</strain>
    </source>
</reference>
<evidence type="ECO:0000313" key="2">
    <source>
        <dbReference type="EMBL" id="RSK66490.1"/>
    </source>
</evidence>